<organism evidence="2">
    <name type="scientific">Clastoptera arizonana</name>
    <name type="common">Arizona spittle bug</name>
    <dbReference type="NCBI Taxonomy" id="38151"/>
    <lineage>
        <taxon>Eukaryota</taxon>
        <taxon>Metazoa</taxon>
        <taxon>Ecdysozoa</taxon>
        <taxon>Arthropoda</taxon>
        <taxon>Hexapoda</taxon>
        <taxon>Insecta</taxon>
        <taxon>Pterygota</taxon>
        <taxon>Neoptera</taxon>
        <taxon>Paraneoptera</taxon>
        <taxon>Hemiptera</taxon>
        <taxon>Auchenorrhyncha</taxon>
        <taxon>Cercopoidea</taxon>
        <taxon>Clastopteridae</taxon>
        <taxon>Clastoptera</taxon>
    </lineage>
</organism>
<evidence type="ECO:0000313" key="2">
    <source>
        <dbReference type="EMBL" id="JAS28434.1"/>
    </source>
</evidence>
<protein>
    <submittedName>
        <fullName evidence="2">Uncharacterized protein</fullName>
    </submittedName>
</protein>
<accession>A0A1B6DRX6</accession>
<name>A0A1B6DRX6_9HEMI</name>
<dbReference type="AlphaFoldDB" id="A0A1B6DRX6"/>
<evidence type="ECO:0000256" key="1">
    <source>
        <dbReference type="SAM" id="MobiDB-lite"/>
    </source>
</evidence>
<dbReference type="EMBL" id="GEDC01008864">
    <property type="protein sequence ID" value="JAS28434.1"/>
    <property type="molecule type" value="Transcribed_RNA"/>
</dbReference>
<gene>
    <name evidence="2" type="ORF">g.20886</name>
</gene>
<proteinExistence type="predicted"/>
<feature type="non-terminal residue" evidence="2">
    <location>
        <position position="1"/>
    </location>
</feature>
<feature type="region of interest" description="Disordered" evidence="1">
    <location>
        <begin position="1"/>
        <end position="64"/>
    </location>
</feature>
<reference evidence="2" key="1">
    <citation type="submission" date="2015-12" db="EMBL/GenBank/DDBJ databases">
        <title>De novo transcriptome assembly of four potential Pierce s Disease insect vectors from Arizona vineyards.</title>
        <authorList>
            <person name="Tassone E.E."/>
        </authorList>
    </citation>
    <scope>NUCLEOTIDE SEQUENCE</scope>
</reference>
<feature type="compositionally biased region" description="Basic and acidic residues" evidence="1">
    <location>
        <begin position="1"/>
        <end position="60"/>
    </location>
</feature>
<sequence length="167" mass="19095">DPFRDNRDPFRDNRDPFRDNRDPFRDNRDPFRSRNYPGDRRDPFRDNRDPFRNQARDNRNLRVPRGNLDASRLYPQIPGYVYNMGINVAPLKVNRRPVRFDPKYEFQVAGKNNDGGLYGLPIKLGIQGSALSVDQNPTDQVFGNQAEGVLKGSGGVENLAEASSQKS</sequence>